<feature type="transmembrane region" description="Helical" evidence="3">
    <location>
        <begin position="12"/>
        <end position="32"/>
    </location>
</feature>
<keyword evidence="3" id="KW-0812">Transmembrane</keyword>
<organism evidence="5 6">
    <name type="scientific">Polyplax serrata</name>
    <name type="common">Common mouse louse</name>
    <dbReference type="NCBI Taxonomy" id="468196"/>
    <lineage>
        <taxon>Eukaryota</taxon>
        <taxon>Metazoa</taxon>
        <taxon>Ecdysozoa</taxon>
        <taxon>Arthropoda</taxon>
        <taxon>Hexapoda</taxon>
        <taxon>Insecta</taxon>
        <taxon>Pterygota</taxon>
        <taxon>Neoptera</taxon>
        <taxon>Paraneoptera</taxon>
        <taxon>Psocodea</taxon>
        <taxon>Troctomorpha</taxon>
        <taxon>Phthiraptera</taxon>
        <taxon>Anoplura</taxon>
        <taxon>Polyplacidae</taxon>
        <taxon>Polyplax</taxon>
    </lineage>
</organism>
<evidence type="ECO:0000313" key="5">
    <source>
        <dbReference type="EMBL" id="KAK6622970.1"/>
    </source>
</evidence>
<dbReference type="InterPro" id="IPR013087">
    <property type="entry name" value="Znf_C2H2_type"/>
</dbReference>
<dbReference type="EMBL" id="JAWJWE010000038">
    <property type="protein sequence ID" value="KAK6622970.1"/>
    <property type="molecule type" value="Genomic_DNA"/>
</dbReference>
<dbReference type="PANTHER" id="PTHR21385">
    <property type="entry name" value="ZINC FINGER PROTEIN-RELATED"/>
    <property type="match status" value="1"/>
</dbReference>
<dbReference type="Proteomes" id="UP001372834">
    <property type="component" value="Unassembled WGS sequence"/>
</dbReference>
<dbReference type="PANTHER" id="PTHR21385:SF0">
    <property type="entry name" value="RE51073P"/>
    <property type="match status" value="1"/>
</dbReference>
<feature type="compositionally biased region" description="Basic and acidic residues" evidence="2">
    <location>
        <begin position="219"/>
        <end position="231"/>
    </location>
</feature>
<evidence type="ECO:0000256" key="3">
    <source>
        <dbReference type="SAM" id="Phobius"/>
    </source>
</evidence>
<keyword evidence="1" id="KW-0863">Zinc-finger</keyword>
<comment type="caution">
    <text evidence="5">The sequence shown here is derived from an EMBL/GenBank/DDBJ whole genome shotgun (WGS) entry which is preliminary data.</text>
</comment>
<dbReference type="PROSITE" id="PS00028">
    <property type="entry name" value="ZINC_FINGER_C2H2_1"/>
    <property type="match status" value="1"/>
</dbReference>
<dbReference type="AlphaFoldDB" id="A0AAN8S442"/>
<keyword evidence="1" id="KW-0479">Metal-binding</keyword>
<gene>
    <name evidence="5" type="ORF">RUM43_008822</name>
</gene>
<evidence type="ECO:0000256" key="2">
    <source>
        <dbReference type="SAM" id="MobiDB-lite"/>
    </source>
</evidence>
<reference evidence="5 6" key="1">
    <citation type="submission" date="2023-10" db="EMBL/GenBank/DDBJ databases">
        <title>Genomes of two closely related lineages of the louse Polyplax serrata with different host specificities.</title>
        <authorList>
            <person name="Martinu J."/>
            <person name="Tarabai H."/>
            <person name="Stefka J."/>
            <person name="Hypsa V."/>
        </authorList>
    </citation>
    <scope>NUCLEOTIDE SEQUENCE [LARGE SCALE GENOMIC DNA]</scope>
    <source>
        <strain evidence="5">HR10_N</strain>
    </source>
</reference>
<keyword evidence="3" id="KW-1133">Transmembrane helix</keyword>
<accession>A0AAN8S442</accession>
<keyword evidence="1" id="KW-0862">Zinc</keyword>
<dbReference type="PROSITE" id="PS50157">
    <property type="entry name" value="ZINC_FINGER_C2H2_2"/>
    <property type="match status" value="1"/>
</dbReference>
<feature type="region of interest" description="Disordered" evidence="2">
    <location>
        <begin position="189"/>
        <end position="263"/>
    </location>
</feature>
<protein>
    <recommendedName>
        <fullName evidence="4">C2H2-type domain-containing protein</fullName>
    </recommendedName>
</protein>
<proteinExistence type="predicted"/>
<keyword evidence="3" id="KW-0472">Membrane</keyword>
<feature type="transmembrane region" description="Helical" evidence="3">
    <location>
        <begin position="345"/>
        <end position="370"/>
    </location>
</feature>
<evidence type="ECO:0000313" key="6">
    <source>
        <dbReference type="Proteomes" id="UP001372834"/>
    </source>
</evidence>
<feature type="domain" description="C2H2-type" evidence="4">
    <location>
        <begin position="97"/>
        <end position="125"/>
    </location>
</feature>
<feature type="compositionally biased region" description="Polar residues" evidence="2">
    <location>
        <begin position="206"/>
        <end position="217"/>
    </location>
</feature>
<evidence type="ECO:0000256" key="1">
    <source>
        <dbReference type="PROSITE-ProRule" id="PRU00042"/>
    </source>
</evidence>
<evidence type="ECO:0000259" key="4">
    <source>
        <dbReference type="PROSITE" id="PS50157"/>
    </source>
</evidence>
<dbReference type="GO" id="GO:0008270">
    <property type="term" value="F:zinc ion binding"/>
    <property type="evidence" value="ECO:0007669"/>
    <property type="project" value="UniProtKB-KW"/>
</dbReference>
<name>A0AAN8S442_POLSC</name>
<sequence length="430" mass="49353">MTDSYIEGLNTNYTPITYFQVIVLVVLSIIPWPGPTVFKISCPRDSASVVRKLIQKKWVPVLEKYQVKIPIECPFHPGRDILGPQQAAKHQYRASQWSCGFCGKSFYEERFLELHFDNIHKNEINVAEDAVCLADYCDIMRCEVLVTQEMKNQYLSGQGQINTDIEIWREASVYKTALTLSGPRELVKVKGRDAKIPHQRKKVKSNESTRPPQTLSDTGCEKASEKQEKLGGKNTSPDSSDTDTNNTKDTCEGSDLIDSALPPSDKRQRLHEFQKLKANCKPEELLKLKQRCEVLVQDCIAGLLVNLSMQEYKEVEQALNKAVCWYLTCDRYWEDSLEETRPFPWALVFVLVMVLSLAICLVYYIIWVLFDAKEINQTLSGRTTPSHYAGLQPPYQEEFFPPSDVADPTQGERYIYVTYPPELKRRLMER</sequence>
<feature type="compositionally biased region" description="Low complexity" evidence="2">
    <location>
        <begin position="233"/>
        <end position="248"/>
    </location>
</feature>